<keyword evidence="7" id="KW-0411">Iron-sulfur</keyword>
<dbReference type="InterPro" id="IPR015881">
    <property type="entry name" value="ARHD_Rieske_2Fe_2S"/>
</dbReference>
<evidence type="ECO:0000313" key="10">
    <source>
        <dbReference type="EMBL" id="SPM34839.1"/>
    </source>
</evidence>
<evidence type="ECO:0000256" key="6">
    <source>
        <dbReference type="ARBA" id="ARBA00023004"/>
    </source>
</evidence>
<keyword evidence="3" id="KW-0479">Metal-binding</keyword>
<dbReference type="Gene3D" id="3.90.380.10">
    <property type="entry name" value="Naphthalene 1,2-dioxygenase Alpha Subunit, Chain A, domain 1"/>
    <property type="match status" value="1"/>
</dbReference>
<dbReference type="PRINTS" id="PR00090">
    <property type="entry name" value="RNGDIOXGNASE"/>
</dbReference>
<evidence type="ECO:0000256" key="3">
    <source>
        <dbReference type="ARBA" id="ARBA00022723"/>
    </source>
</evidence>
<evidence type="ECO:0000256" key="2">
    <source>
        <dbReference type="ARBA" id="ARBA00022714"/>
    </source>
</evidence>
<dbReference type="InterPro" id="IPR001663">
    <property type="entry name" value="Rng_hydr_dOase-A"/>
</dbReference>
<keyword evidence="2" id="KW-0001">2Fe-2S</keyword>
<dbReference type="AlphaFoldDB" id="A0A2U3NTL5"/>
<dbReference type="SUPFAM" id="SSF55961">
    <property type="entry name" value="Bet v1-like"/>
    <property type="match status" value="1"/>
</dbReference>
<evidence type="ECO:0000256" key="7">
    <source>
        <dbReference type="ARBA" id="ARBA00023014"/>
    </source>
</evidence>
<reference evidence="10 11" key="1">
    <citation type="submission" date="2017-01" db="EMBL/GenBank/DDBJ databases">
        <authorList>
            <consortium name="Urmite Genomes"/>
        </authorList>
    </citation>
    <scope>NUCLEOTIDE SEQUENCE [LARGE SCALE GENOMIC DNA]</scope>
    <source>
        <strain evidence="10 11">AB57</strain>
    </source>
</reference>
<keyword evidence="6" id="KW-0408">Iron</keyword>
<dbReference type="InterPro" id="IPR017941">
    <property type="entry name" value="Rieske_2Fe-2S"/>
</dbReference>
<accession>A0A2U3NTL5</accession>
<dbReference type="Pfam" id="PF00848">
    <property type="entry name" value="Ring_hydroxyl_A"/>
    <property type="match status" value="1"/>
</dbReference>
<dbReference type="PROSITE" id="PS00570">
    <property type="entry name" value="RING_HYDROXYL_ALPHA"/>
    <property type="match status" value="1"/>
</dbReference>
<dbReference type="SUPFAM" id="SSF50022">
    <property type="entry name" value="ISP domain"/>
    <property type="match status" value="1"/>
</dbReference>
<dbReference type="GO" id="GO:0051537">
    <property type="term" value="F:2 iron, 2 sulfur cluster binding"/>
    <property type="evidence" value="ECO:0007669"/>
    <property type="project" value="UniProtKB-KW"/>
</dbReference>
<protein>
    <submittedName>
        <fullName evidence="10">Benzoate 1,2-dioxygenase</fullName>
    </submittedName>
</protein>
<evidence type="ECO:0000256" key="1">
    <source>
        <dbReference type="ARBA" id="ARBA00008751"/>
    </source>
</evidence>
<keyword evidence="4 10" id="KW-0223">Dioxygenase</keyword>
<feature type="domain" description="Rieske" evidence="9">
    <location>
        <begin position="56"/>
        <end position="166"/>
    </location>
</feature>
<keyword evidence="11" id="KW-1185">Reference proteome</keyword>
<dbReference type="PANTHER" id="PTHR43756">
    <property type="entry name" value="CHOLINE MONOOXYGENASE, CHLOROPLASTIC"/>
    <property type="match status" value="1"/>
</dbReference>
<dbReference type="PROSITE" id="PS51296">
    <property type="entry name" value="RIESKE"/>
    <property type="match status" value="1"/>
</dbReference>
<evidence type="ECO:0000256" key="5">
    <source>
        <dbReference type="ARBA" id="ARBA00023002"/>
    </source>
</evidence>
<dbReference type="InterPro" id="IPR015879">
    <property type="entry name" value="Ring_hydroxy_dOase_asu_C_dom"/>
</dbReference>
<keyword evidence="8" id="KW-0520">NAD</keyword>
<sequence>MSTVEDWTTQVTEPQASEPLVVDDQDRQVFRVHRSAMTSTEIHRAEVERVFGKSWLYVGHESEIPNPGDFVRRKVAGRPIFMVRGAKSGNINVFHNSCTHRGALVCRRDSGNAKVFQCFYHAWSFDSEGRLNGVPDRQGYSKGLDYDELGLARVARVESYRGFVFASYDPDIIDLPTYLAGAKDYIDLVVDGCGGSVEIIKGTNEYSFNANWKLLVENSADGYHAQSTHDTYFKYLVFLGTELQGGVIGQPVKLGNGHAVIEYSSPWGRPVAKWEPLFGEDARGEIDRIRAELVDRYGEERAHKMAEVNRNLIIYPNLIINDIMAVTVRTMFSPTPDRVDVTAWELAPIDEPASLRERRLDSFLTFLGPGGFATPDDIEALESCQQGFEGGGVVWNDISRGMGRGPMANDEEQMREFWRRWQQQMGTAADRGGAR</sequence>
<dbReference type="InterPro" id="IPR036922">
    <property type="entry name" value="Rieske_2Fe-2S_sf"/>
</dbReference>
<dbReference type="CDD" id="cd08879">
    <property type="entry name" value="RHO_alpha_C_AntDO-like"/>
    <property type="match status" value="1"/>
</dbReference>
<dbReference type="GO" id="GO:0004497">
    <property type="term" value="F:monooxygenase activity"/>
    <property type="evidence" value="ECO:0007669"/>
    <property type="project" value="UniProtKB-ARBA"/>
</dbReference>
<dbReference type="GO" id="GO:0016705">
    <property type="term" value="F:oxidoreductase activity, acting on paired donors, with incorporation or reduction of molecular oxygen"/>
    <property type="evidence" value="ECO:0007669"/>
    <property type="project" value="UniProtKB-ARBA"/>
</dbReference>
<gene>
    <name evidence="10" type="ORF">MRAB57_2660</name>
</gene>
<evidence type="ECO:0000313" key="11">
    <source>
        <dbReference type="Proteomes" id="UP000240988"/>
    </source>
</evidence>
<dbReference type="GO" id="GO:0051213">
    <property type="term" value="F:dioxygenase activity"/>
    <property type="evidence" value="ECO:0007669"/>
    <property type="project" value="UniProtKB-KW"/>
</dbReference>
<dbReference type="GO" id="GO:0005506">
    <property type="term" value="F:iron ion binding"/>
    <property type="evidence" value="ECO:0007669"/>
    <property type="project" value="InterPro"/>
</dbReference>
<evidence type="ECO:0000256" key="4">
    <source>
        <dbReference type="ARBA" id="ARBA00022964"/>
    </source>
</evidence>
<dbReference type="CDD" id="cd03469">
    <property type="entry name" value="Rieske_RO_Alpha_N"/>
    <property type="match status" value="1"/>
</dbReference>
<dbReference type="PANTHER" id="PTHR43756:SF1">
    <property type="entry name" value="3-PHENYLPROPIONATE_CINNAMIC ACID DIOXYGENASE SUBUNIT ALPHA"/>
    <property type="match status" value="1"/>
</dbReference>
<keyword evidence="5" id="KW-0560">Oxidoreductase</keyword>
<proteinExistence type="inferred from homology"/>
<evidence type="ECO:0000256" key="8">
    <source>
        <dbReference type="ARBA" id="ARBA00023027"/>
    </source>
</evidence>
<dbReference type="OrthoDB" id="5243643at2"/>
<dbReference type="Pfam" id="PF00355">
    <property type="entry name" value="Rieske"/>
    <property type="match status" value="1"/>
</dbReference>
<dbReference type="Gene3D" id="2.102.10.10">
    <property type="entry name" value="Rieske [2Fe-2S] iron-sulphur domain"/>
    <property type="match status" value="1"/>
</dbReference>
<organism evidence="10 11">
    <name type="scientific">Mycobacterium rhizamassiliense</name>
    <dbReference type="NCBI Taxonomy" id="1841860"/>
    <lineage>
        <taxon>Bacteria</taxon>
        <taxon>Bacillati</taxon>
        <taxon>Actinomycetota</taxon>
        <taxon>Actinomycetes</taxon>
        <taxon>Mycobacteriales</taxon>
        <taxon>Mycobacteriaceae</taxon>
        <taxon>Mycobacterium</taxon>
    </lineage>
</organism>
<name>A0A2U3NTL5_9MYCO</name>
<dbReference type="EMBL" id="FUFA01000004">
    <property type="protein sequence ID" value="SPM34839.1"/>
    <property type="molecule type" value="Genomic_DNA"/>
</dbReference>
<dbReference type="Proteomes" id="UP000240988">
    <property type="component" value="Unassembled WGS sequence"/>
</dbReference>
<comment type="similarity">
    <text evidence="1">Belongs to the bacterial ring-hydroxylating dioxygenase alpha subunit family.</text>
</comment>
<evidence type="ECO:0000259" key="9">
    <source>
        <dbReference type="PROSITE" id="PS51296"/>
    </source>
</evidence>
<dbReference type="RefSeq" id="WP_077079433.1">
    <property type="nucleotide sequence ID" value="NZ_LT721901.1"/>
</dbReference>
<dbReference type="STRING" id="1841860.GCA_900157375_02663"/>